<evidence type="ECO:0000313" key="2">
    <source>
        <dbReference type="EMBL" id="SIS14531.1"/>
    </source>
</evidence>
<name>A0A1N7GPP9_9EURY</name>
<dbReference type="AlphaFoldDB" id="A0A1N7GPP9"/>
<reference evidence="3" key="1">
    <citation type="submission" date="2017-01" db="EMBL/GenBank/DDBJ databases">
        <authorList>
            <person name="Varghese N."/>
            <person name="Submissions S."/>
        </authorList>
    </citation>
    <scope>NUCLEOTIDE SEQUENCE [LARGE SCALE GENOMIC DNA]</scope>
    <source>
        <strain evidence="3">type strain: HArc-</strain>
    </source>
</reference>
<feature type="transmembrane region" description="Helical" evidence="1">
    <location>
        <begin position="24"/>
        <end position="55"/>
    </location>
</feature>
<keyword evidence="1" id="KW-0472">Membrane</keyword>
<keyword evidence="1" id="KW-0812">Transmembrane</keyword>
<sequence>MSESGTDRDETTILKVPLVPFGAAFALVASGAVIAITVNPAGLVFSLLGLAAFVYRRDVEIDRSVGSDTDHEDSGSR</sequence>
<gene>
    <name evidence="2" type="ORF">SAMN05421752_11423</name>
</gene>
<dbReference type="Proteomes" id="UP000185936">
    <property type="component" value="Unassembled WGS sequence"/>
</dbReference>
<evidence type="ECO:0000256" key="1">
    <source>
        <dbReference type="SAM" id="Phobius"/>
    </source>
</evidence>
<dbReference type="STRING" id="308853.SAMN05421752_11423"/>
<evidence type="ECO:0000313" key="3">
    <source>
        <dbReference type="Proteomes" id="UP000185936"/>
    </source>
</evidence>
<organism evidence="2 3">
    <name type="scientific">Natronorubrum thiooxidans</name>
    <dbReference type="NCBI Taxonomy" id="308853"/>
    <lineage>
        <taxon>Archaea</taxon>
        <taxon>Methanobacteriati</taxon>
        <taxon>Methanobacteriota</taxon>
        <taxon>Stenosarchaea group</taxon>
        <taxon>Halobacteria</taxon>
        <taxon>Halobacteriales</taxon>
        <taxon>Natrialbaceae</taxon>
        <taxon>Natronorubrum</taxon>
    </lineage>
</organism>
<dbReference type="RefSeq" id="WP_076610302.1">
    <property type="nucleotide sequence ID" value="NZ_FTNR01000014.1"/>
</dbReference>
<accession>A0A1N7GPP9</accession>
<keyword evidence="1" id="KW-1133">Transmembrane helix</keyword>
<protein>
    <submittedName>
        <fullName evidence="2">Uncharacterized protein</fullName>
    </submittedName>
</protein>
<keyword evidence="3" id="KW-1185">Reference proteome</keyword>
<dbReference type="EMBL" id="FTNR01000014">
    <property type="protein sequence ID" value="SIS14531.1"/>
    <property type="molecule type" value="Genomic_DNA"/>
</dbReference>
<proteinExistence type="predicted"/>